<evidence type="ECO:0000256" key="5">
    <source>
        <dbReference type="ARBA" id="ARBA00022859"/>
    </source>
</evidence>
<evidence type="ECO:0000256" key="2">
    <source>
        <dbReference type="ARBA" id="ARBA00022553"/>
    </source>
</evidence>
<evidence type="ECO:0000256" key="4">
    <source>
        <dbReference type="ARBA" id="ARBA00022843"/>
    </source>
</evidence>
<dbReference type="AlphaFoldDB" id="A0AAD9QIW8"/>
<feature type="compositionally biased region" description="Basic and acidic residues" evidence="6">
    <location>
        <begin position="96"/>
        <end position="106"/>
    </location>
</feature>
<dbReference type="GO" id="GO:0042981">
    <property type="term" value="P:regulation of apoptotic process"/>
    <property type="evidence" value="ECO:0007669"/>
    <property type="project" value="InterPro"/>
</dbReference>
<keyword evidence="4" id="KW-0832">Ubl conjugation</keyword>
<feature type="compositionally biased region" description="Basic and acidic residues" evidence="6">
    <location>
        <begin position="334"/>
        <end position="354"/>
    </location>
</feature>
<dbReference type="Gene3D" id="1.10.533.10">
    <property type="entry name" value="Death Domain, Fas"/>
    <property type="match status" value="2"/>
</dbReference>
<comment type="caution">
    <text evidence="8">The sequence shown here is derived from an EMBL/GenBank/DDBJ whole genome shotgun (WGS) entry which is preliminary data.</text>
</comment>
<dbReference type="Proteomes" id="UP001249851">
    <property type="component" value="Unassembled WGS sequence"/>
</dbReference>
<dbReference type="EMBL" id="JARQWQ010000030">
    <property type="protein sequence ID" value="KAK2562181.1"/>
    <property type="molecule type" value="Genomic_DNA"/>
</dbReference>
<reference evidence="8" key="2">
    <citation type="journal article" date="2023" name="Science">
        <title>Genomic signatures of disease resistance in endangered staghorn corals.</title>
        <authorList>
            <person name="Vollmer S.V."/>
            <person name="Selwyn J.D."/>
            <person name="Despard B.A."/>
            <person name="Roesel C.L."/>
        </authorList>
    </citation>
    <scope>NUCLEOTIDE SEQUENCE</scope>
    <source>
        <strain evidence="8">K2</strain>
    </source>
</reference>
<dbReference type="SUPFAM" id="SSF47986">
    <property type="entry name" value="DEATH domain"/>
    <property type="match status" value="2"/>
</dbReference>
<dbReference type="GO" id="GO:0005737">
    <property type="term" value="C:cytoplasm"/>
    <property type="evidence" value="ECO:0007669"/>
    <property type="project" value="UniProtKB-ARBA"/>
</dbReference>
<dbReference type="PROSITE" id="PS50209">
    <property type="entry name" value="CARD"/>
    <property type="match status" value="1"/>
</dbReference>
<reference evidence="8" key="1">
    <citation type="journal article" date="2023" name="G3 (Bethesda)">
        <title>Whole genome assembly and annotation of the endangered Caribbean coral Acropora cervicornis.</title>
        <authorList>
            <person name="Selwyn J.D."/>
            <person name="Vollmer S.V."/>
        </authorList>
    </citation>
    <scope>NUCLEOTIDE SEQUENCE</scope>
    <source>
        <strain evidence="8">K2</strain>
    </source>
</reference>
<gene>
    <name evidence="8" type="ORF">P5673_014955</name>
</gene>
<name>A0AAD9QIW8_ACRCE</name>
<evidence type="ECO:0000313" key="8">
    <source>
        <dbReference type="EMBL" id="KAK2562181.1"/>
    </source>
</evidence>
<evidence type="ECO:0000256" key="6">
    <source>
        <dbReference type="SAM" id="MobiDB-lite"/>
    </source>
</evidence>
<proteinExistence type="predicted"/>
<feature type="region of interest" description="Disordered" evidence="6">
    <location>
        <begin position="326"/>
        <end position="367"/>
    </location>
</feature>
<keyword evidence="1" id="KW-1017">Isopeptide bond</keyword>
<sequence length="367" mass="41187">MDQIHKKVLSNKTVVIMQRITNPYLLSGYLSKVFTPSDREEIEAKNNQSGATVATQHLIHLLEKRGPRAFPEFIKALNDNDINNEDLALELQNEERRLRGQSDMKRARSIPPLAPKEPRTEEESSTSPPPPYSAPIRSNSERYEFSVEQQSPVHKQPQSFASSSEPYQEQSSPPPVGNCTVDTLIKDIPFGVLIKVENMMNPDDFNNHNWKGLAGAMGMSADNVRQLEGERRGKMAGLFDRMMHTKRTVKDLLEFLKHPEVQRLDVIEEIVHGCKLPEELLVPAESCENEIADTLPGTCSALKEAKGFNEPVSSVEECCKSTANFKTMQYPRQESGDDRDTDAGIPRKDEHAEGTKGCTRTKSRTGQ</sequence>
<dbReference type="GO" id="GO:0045087">
    <property type="term" value="P:innate immune response"/>
    <property type="evidence" value="ECO:0007669"/>
    <property type="project" value="UniProtKB-KW"/>
</dbReference>
<evidence type="ECO:0000313" key="9">
    <source>
        <dbReference type="Proteomes" id="UP001249851"/>
    </source>
</evidence>
<evidence type="ECO:0000256" key="1">
    <source>
        <dbReference type="ARBA" id="ARBA00022499"/>
    </source>
</evidence>
<feature type="compositionally biased region" description="Polar residues" evidence="6">
    <location>
        <begin position="147"/>
        <end position="161"/>
    </location>
</feature>
<feature type="domain" description="CARD" evidence="7">
    <location>
        <begin position="1"/>
        <end position="81"/>
    </location>
</feature>
<dbReference type="InterPro" id="IPR011029">
    <property type="entry name" value="DEATH-like_dom_sf"/>
</dbReference>
<accession>A0AAD9QIW8</accession>
<dbReference type="InterPro" id="IPR001315">
    <property type="entry name" value="CARD"/>
</dbReference>
<evidence type="ECO:0000259" key="7">
    <source>
        <dbReference type="PROSITE" id="PS50209"/>
    </source>
</evidence>
<keyword evidence="9" id="KW-1185">Reference proteome</keyword>
<keyword evidence="3" id="KW-0399">Innate immunity</keyword>
<feature type="compositionally biased region" description="Low complexity" evidence="6">
    <location>
        <begin position="162"/>
        <end position="171"/>
    </location>
</feature>
<keyword evidence="2" id="KW-0597">Phosphoprotein</keyword>
<evidence type="ECO:0000256" key="3">
    <source>
        <dbReference type="ARBA" id="ARBA00022588"/>
    </source>
</evidence>
<protein>
    <recommendedName>
        <fullName evidence="7">CARD domain-containing protein</fullName>
    </recommendedName>
</protein>
<dbReference type="Pfam" id="PF16739">
    <property type="entry name" value="CARD_2"/>
    <property type="match status" value="1"/>
</dbReference>
<feature type="region of interest" description="Disordered" evidence="6">
    <location>
        <begin position="96"/>
        <end position="179"/>
    </location>
</feature>
<keyword evidence="5" id="KW-0391">Immunity</keyword>
<organism evidence="8 9">
    <name type="scientific">Acropora cervicornis</name>
    <name type="common">Staghorn coral</name>
    <dbReference type="NCBI Taxonomy" id="6130"/>
    <lineage>
        <taxon>Eukaryota</taxon>
        <taxon>Metazoa</taxon>
        <taxon>Cnidaria</taxon>
        <taxon>Anthozoa</taxon>
        <taxon>Hexacorallia</taxon>
        <taxon>Scleractinia</taxon>
        <taxon>Astrocoeniina</taxon>
        <taxon>Acroporidae</taxon>
        <taxon>Acropora</taxon>
    </lineage>
</organism>
<dbReference type="InterPro" id="IPR031964">
    <property type="entry name" value="CARD_dom"/>
</dbReference>